<dbReference type="SMART" id="SM00517">
    <property type="entry name" value="PolyA"/>
    <property type="match status" value="1"/>
</dbReference>
<evidence type="ECO:0000313" key="3">
    <source>
        <dbReference type="EMBL" id="CAE7033161.1"/>
    </source>
</evidence>
<protein>
    <submittedName>
        <fullName evidence="3">Pabpc1a protein</fullName>
    </submittedName>
</protein>
<evidence type="ECO:0000313" key="4">
    <source>
        <dbReference type="Proteomes" id="UP000604046"/>
    </source>
</evidence>
<gene>
    <name evidence="3" type="primary">pabpc1a</name>
    <name evidence="3" type="ORF">SNAT2548_LOCUS3976</name>
</gene>
<dbReference type="InterPro" id="IPR002004">
    <property type="entry name" value="PABP_HYD_C"/>
</dbReference>
<dbReference type="Proteomes" id="UP000604046">
    <property type="component" value="Unassembled WGS sequence"/>
</dbReference>
<dbReference type="PROSITE" id="PS51309">
    <property type="entry name" value="PABC"/>
    <property type="match status" value="1"/>
</dbReference>
<comment type="caution">
    <text evidence="3">The sequence shown here is derived from an EMBL/GenBank/DDBJ whole genome shotgun (WGS) entry which is preliminary data.</text>
</comment>
<dbReference type="SUPFAM" id="SSF63570">
    <property type="entry name" value="PABC (PABP) domain"/>
    <property type="match status" value="1"/>
</dbReference>
<dbReference type="Pfam" id="PF00658">
    <property type="entry name" value="MLLE"/>
    <property type="match status" value="1"/>
</dbReference>
<feature type="compositionally biased region" description="Basic and acidic residues" evidence="1">
    <location>
        <begin position="250"/>
        <end position="260"/>
    </location>
</feature>
<keyword evidence="4" id="KW-1185">Reference proteome</keyword>
<dbReference type="OrthoDB" id="10262844at2759"/>
<dbReference type="InterPro" id="IPR036053">
    <property type="entry name" value="PABP-dom"/>
</dbReference>
<dbReference type="AlphaFoldDB" id="A0A812IC38"/>
<feature type="domain" description="PABC" evidence="2">
    <location>
        <begin position="329"/>
        <end position="408"/>
    </location>
</feature>
<reference evidence="3" key="1">
    <citation type="submission" date="2021-02" db="EMBL/GenBank/DDBJ databases">
        <authorList>
            <person name="Dougan E. K."/>
            <person name="Rhodes N."/>
            <person name="Thang M."/>
            <person name="Chan C."/>
        </authorList>
    </citation>
    <scope>NUCLEOTIDE SEQUENCE</scope>
</reference>
<dbReference type="EMBL" id="CAJNDS010000243">
    <property type="protein sequence ID" value="CAE7033161.1"/>
    <property type="molecule type" value="Genomic_DNA"/>
</dbReference>
<proteinExistence type="predicted"/>
<dbReference type="GO" id="GO:0003723">
    <property type="term" value="F:RNA binding"/>
    <property type="evidence" value="ECO:0007669"/>
    <property type="project" value="InterPro"/>
</dbReference>
<dbReference type="Gene3D" id="1.10.1900.10">
    <property type="entry name" value="c-terminal domain of poly(a) binding protein"/>
    <property type="match status" value="1"/>
</dbReference>
<feature type="compositionally biased region" description="Basic residues" evidence="1">
    <location>
        <begin position="288"/>
        <end position="297"/>
    </location>
</feature>
<evidence type="ECO:0000259" key="2">
    <source>
        <dbReference type="PROSITE" id="PS51309"/>
    </source>
</evidence>
<evidence type="ECO:0000256" key="1">
    <source>
        <dbReference type="SAM" id="MobiDB-lite"/>
    </source>
</evidence>
<feature type="region of interest" description="Disordered" evidence="1">
    <location>
        <begin position="236"/>
        <end position="297"/>
    </location>
</feature>
<sequence length="410" mass="44708">MPNVGGMGCMGGMGGMGGMGTVGMYSMQPGGLSSDAYVDKNLRPLDAEHYSAAGLVPYRKRPGGVELLLAREKPWNSFINAYDPLAWNIFGGKRVSRQERSVEVTAVRCFREAVCDFEAAPTDEVLHNMIPNGFYMWYPLGKYALILVEVEDGSLDDLPEKFAEAKEASPGADSEYRILPMGVKKWKKQIDLLEWVPGEDLAPEAKFEVSDLLSNMLKVAKFLDFLAGRMDPAEIWPKGSQPQRPILNGDMRKGKGKSKDWGGPSMDNGYKGRGKDGWGPGDSNGYKGKGKKGKGKGFGKVAGPAVPFSQGVPGVPLMQMPPPPPMPVYTAPPPAAMQPGSEEMQRQMYGEQLYVLVLPLAPSPYLAQKITGMLLELPQNELVLNLTDPQELQRRVEEALEVLKADGVTN</sequence>
<accession>A0A812IC38</accession>
<organism evidence="3 4">
    <name type="scientific">Symbiodinium natans</name>
    <dbReference type="NCBI Taxonomy" id="878477"/>
    <lineage>
        <taxon>Eukaryota</taxon>
        <taxon>Sar</taxon>
        <taxon>Alveolata</taxon>
        <taxon>Dinophyceae</taxon>
        <taxon>Suessiales</taxon>
        <taxon>Symbiodiniaceae</taxon>
        <taxon>Symbiodinium</taxon>
    </lineage>
</organism>
<name>A0A812IC38_9DINO</name>